<keyword evidence="4" id="KW-1185">Reference proteome</keyword>
<dbReference type="EMBL" id="JAJHUN010000001">
    <property type="protein sequence ID" value="KAJ4165611.1"/>
    <property type="molecule type" value="Genomic_DNA"/>
</dbReference>
<name>A0A9W8US82_AKAMU</name>
<keyword evidence="1" id="KW-0539">Nucleus</keyword>
<sequence length="601" mass="67899">MDSAADQRQTTPSADNALIEASAGLSPNFNQPIGDGMSIQWSSELEHLGQNEAFMQDIPGFWSLPYDDPSVLGAADAVDPSIGNEAISRPEIQASLNRQDRSTSFIGYSNESDPFLLEHYPYNAADELDFFMVTYRRPSLLGLSAGHAPIHFLQSRPQAALQSQETMAGCLALKNERDLLHDLVSVEMGVALLRLYHRFIFQNLPIVSRTKLQDEEKFINSTSPGVLAGMFALAMPFTSWDEQLCLDSAYSKPDSTKLWQISYSCLQKELHFPSLSTVQMSLLLLNTTTFDPVAVETPFAWSLACSVLAIAQSLGLHIEPNRWKIPEDEIWLRRRLWWTVVVEHSWRAVTHGRSTMLRDDDCNVAPISPGDFSGAENDYNAAEYFINFCSLTNIVSEICRNFFTLRAVSRVQNLKDIVDRARPLQRSLHLWLEALPPSLRLDQVPDTADEIPDSRASLHIAYFTAHVLLFRALLRPIVRQNFLNDAVAHDVLQESRDFMRALISVVRNLDLKYISAFWPAYTRHCFCYPGLFCYMLCFQKQSPQLLSSDKELFATWRNVLRARVGSWPLLRFAVVKVDAVFWKKMDHTTGKGAVPAGSNCH</sequence>
<dbReference type="GeneID" id="80894394"/>
<dbReference type="GO" id="GO:0008270">
    <property type="term" value="F:zinc ion binding"/>
    <property type="evidence" value="ECO:0007669"/>
    <property type="project" value="InterPro"/>
</dbReference>
<feature type="domain" description="Xylanolytic transcriptional activator regulatory" evidence="2">
    <location>
        <begin position="300"/>
        <end position="372"/>
    </location>
</feature>
<organism evidence="3 4">
    <name type="scientific">Akanthomyces muscarius</name>
    <name type="common">Entomopathogenic fungus</name>
    <name type="synonym">Lecanicillium muscarium</name>
    <dbReference type="NCBI Taxonomy" id="2231603"/>
    <lineage>
        <taxon>Eukaryota</taxon>
        <taxon>Fungi</taxon>
        <taxon>Dikarya</taxon>
        <taxon>Ascomycota</taxon>
        <taxon>Pezizomycotina</taxon>
        <taxon>Sordariomycetes</taxon>
        <taxon>Hypocreomycetidae</taxon>
        <taxon>Hypocreales</taxon>
        <taxon>Cordycipitaceae</taxon>
        <taxon>Akanthomyces</taxon>
    </lineage>
</organism>
<dbReference type="GO" id="GO:0001080">
    <property type="term" value="P:nitrogen catabolite activation of transcription from RNA polymerase II promoter"/>
    <property type="evidence" value="ECO:0007669"/>
    <property type="project" value="TreeGrafter"/>
</dbReference>
<gene>
    <name evidence="3" type="ORF">LMH87_007235</name>
</gene>
<dbReference type="RefSeq" id="XP_056060526.1">
    <property type="nucleotide sequence ID" value="XM_056192292.1"/>
</dbReference>
<dbReference type="GO" id="GO:0003677">
    <property type="term" value="F:DNA binding"/>
    <property type="evidence" value="ECO:0007669"/>
    <property type="project" value="InterPro"/>
</dbReference>
<dbReference type="Pfam" id="PF04082">
    <property type="entry name" value="Fungal_trans"/>
    <property type="match status" value="1"/>
</dbReference>
<dbReference type="PANTHER" id="PTHR31668:SF4">
    <property type="entry name" value="TRANSCRIPTIONAL ACTIVATOR PROTEIN DAL81"/>
    <property type="match status" value="1"/>
</dbReference>
<dbReference type="PANTHER" id="PTHR31668">
    <property type="entry name" value="GLUCOSE TRANSPORT TRANSCRIPTION REGULATOR RGT1-RELATED-RELATED"/>
    <property type="match status" value="1"/>
</dbReference>
<dbReference type="GO" id="GO:0005634">
    <property type="term" value="C:nucleus"/>
    <property type="evidence" value="ECO:0007669"/>
    <property type="project" value="TreeGrafter"/>
</dbReference>
<protein>
    <recommendedName>
        <fullName evidence="2">Xylanolytic transcriptional activator regulatory domain-containing protein</fullName>
    </recommendedName>
</protein>
<dbReference type="InterPro" id="IPR007219">
    <property type="entry name" value="XnlR_reg_dom"/>
</dbReference>
<evidence type="ECO:0000313" key="4">
    <source>
        <dbReference type="Proteomes" id="UP001144673"/>
    </source>
</evidence>
<comment type="caution">
    <text evidence="3">The sequence shown here is derived from an EMBL/GenBank/DDBJ whole genome shotgun (WGS) entry which is preliminary data.</text>
</comment>
<dbReference type="InterPro" id="IPR050797">
    <property type="entry name" value="Carb_Metab_Trans_Reg"/>
</dbReference>
<dbReference type="GO" id="GO:0006351">
    <property type="term" value="P:DNA-templated transcription"/>
    <property type="evidence" value="ECO:0007669"/>
    <property type="project" value="InterPro"/>
</dbReference>
<reference evidence="3" key="1">
    <citation type="journal article" date="2023" name="Access Microbiol">
        <title>De-novo genome assembly for Akanthomyces muscarius, a biocontrol agent of insect agricultural pests.</title>
        <authorList>
            <person name="Erdos Z."/>
            <person name="Studholme D.J."/>
            <person name="Raymond B."/>
            <person name="Sharma M."/>
        </authorList>
    </citation>
    <scope>NUCLEOTIDE SEQUENCE</scope>
    <source>
        <strain evidence="3">Ve6</strain>
    </source>
</reference>
<proteinExistence type="predicted"/>
<evidence type="ECO:0000259" key="2">
    <source>
        <dbReference type="SMART" id="SM00906"/>
    </source>
</evidence>
<evidence type="ECO:0000256" key="1">
    <source>
        <dbReference type="ARBA" id="ARBA00023242"/>
    </source>
</evidence>
<dbReference type="AlphaFoldDB" id="A0A9W8US82"/>
<dbReference type="Proteomes" id="UP001144673">
    <property type="component" value="Chromosome 1"/>
</dbReference>
<evidence type="ECO:0000313" key="3">
    <source>
        <dbReference type="EMBL" id="KAJ4165611.1"/>
    </source>
</evidence>
<accession>A0A9W8US82</accession>
<dbReference type="KEGG" id="amus:LMH87_007235"/>
<dbReference type="SMART" id="SM00906">
    <property type="entry name" value="Fungal_trans"/>
    <property type="match status" value="1"/>
</dbReference>
<dbReference type="CDD" id="cd12148">
    <property type="entry name" value="fungal_TF_MHR"/>
    <property type="match status" value="1"/>
</dbReference>